<evidence type="ECO:0000313" key="2">
    <source>
        <dbReference type="EMBL" id="HAF2131490.1"/>
    </source>
</evidence>
<reference evidence="2" key="1">
    <citation type="journal article" date="2018" name="Genome Biol.">
        <title>SKESA: strategic k-mer extension for scrupulous assemblies.</title>
        <authorList>
            <person name="Souvorov A."/>
            <person name="Agarwala R."/>
            <person name="Lipman D.J."/>
        </authorList>
    </citation>
    <scope>NUCLEOTIDE SEQUENCE</scope>
    <source>
        <strain evidence="2">MA.CK_00/00001968</strain>
    </source>
</reference>
<name>A0A743PGS5_SALER</name>
<feature type="compositionally biased region" description="Basic and acidic residues" evidence="1">
    <location>
        <begin position="71"/>
        <end position="82"/>
    </location>
</feature>
<dbReference type="EMBL" id="DAAUQX010000216">
    <property type="protein sequence ID" value="HAF2131490.1"/>
    <property type="molecule type" value="Genomic_DNA"/>
</dbReference>
<reference evidence="2" key="2">
    <citation type="submission" date="2020-02" db="EMBL/GenBank/DDBJ databases">
        <authorList>
            <consortium name="NCBI Pathogen Detection Project"/>
        </authorList>
    </citation>
    <scope>NUCLEOTIDE SEQUENCE</scope>
    <source>
        <strain evidence="2">MA.CK_00/00001968</strain>
    </source>
</reference>
<organism evidence="2">
    <name type="scientific">Salmonella enterica</name>
    <name type="common">Salmonella choleraesuis</name>
    <dbReference type="NCBI Taxonomy" id="28901"/>
    <lineage>
        <taxon>Bacteria</taxon>
        <taxon>Pseudomonadati</taxon>
        <taxon>Pseudomonadota</taxon>
        <taxon>Gammaproteobacteria</taxon>
        <taxon>Enterobacterales</taxon>
        <taxon>Enterobacteriaceae</taxon>
        <taxon>Salmonella</taxon>
    </lineage>
</organism>
<evidence type="ECO:0008006" key="3">
    <source>
        <dbReference type="Google" id="ProtNLM"/>
    </source>
</evidence>
<comment type="caution">
    <text evidence="2">The sequence shown here is derived from an EMBL/GenBank/DDBJ whole genome shotgun (WGS) entry which is preliminary data.</text>
</comment>
<sequence length="93" mass="10340">MQTLIAIWESLDPEEQLQVSRQIGRKGAEVLTQLLDDDNLCLMQLTGEKRQAALLLVGMEPELAREILSQMREHSGLADPENHQVNPKHAGAA</sequence>
<evidence type="ECO:0000256" key="1">
    <source>
        <dbReference type="SAM" id="MobiDB-lite"/>
    </source>
</evidence>
<gene>
    <name evidence="2" type="ORF">G9F27_005876</name>
</gene>
<dbReference type="AlphaFoldDB" id="A0A743PGS5"/>
<protein>
    <recommendedName>
        <fullName evidence="3">Flagellar motor switch protein FliG</fullName>
    </recommendedName>
</protein>
<accession>A0A743PGS5</accession>
<feature type="region of interest" description="Disordered" evidence="1">
    <location>
        <begin position="71"/>
        <end position="93"/>
    </location>
</feature>
<proteinExistence type="predicted"/>